<feature type="transmembrane region" description="Helical" evidence="1">
    <location>
        <begin position="79"/>
        <end position="100"/>
    </location>
</feature>
<dbReference type="Pfam" id="PF06170">
    <property type="entry name" value="DUF983"/>
    <property type="match status" value="1"/>
</dbReference>
<reference evidence="3" key="1">
    <citation type="journal article" date="2019" name="Int. J. Syst. Evol. Microbiol.">
        <title>The Global Catalogue of Microorganisms (GCM) 10K type strain sequencing project: providing services to taxonomists for standard genome sequencing and annotation.</title>
        <authorList>
            <consortium name="The Broad Institute Genomics Platform"/>
            <consortium name="The Broad Institute Genome Sequencing Center for Infectious Disease"/>
            <person name="Wu L."/>
            <person name="Ma J."/>
        </authorList>
    </citation>
    <scope>NUCLEOTIDE SEQUENCE [LARGE SCALE GENOMIC DNA]</scope>
    <source>
        <strain evidence="3">JCM 14162</strain>
    </source>
</reference>
<keyword evidence="1" id="KW-0812">Transmembrane</keyword>
<dbReference type="EMBL" id="BAAAEM010000002">
    <property type="protein sequence ID" value="GAA0468271.1"/>
    <property type="molecule type" value="Genomic_DNA"/>
</dbReference>
<dbReference type="RefSeq" id="WP_229953839.1">
    <property type="nucleotide sequence ID" value="NZ_BAAAEM010000002.1"/>
</dbReference>
<dbReference type="Proteomes" id="UP001500713">
    <property type="component" value="Unassembled WGS sequence"/>
</dbReference>
<protein>
    <submittedName>
        <fullName evidence="2">DUF983 domain-containing protein</fullName>
    </submittedName>
</protein>
<feature type="transmembrane region" description="Helical" evidence="1">
    <location>
        <begin position="53"/>
        <end position="72"/>
    </location>
</feature>
<keyword evidence="1" id="KW-0472">Membrane</keyword>
<keyword evidence="1" id="KW-1133">Transmembrane helix</keyword>
<evidence type="ECO:0000313" key="3">
    <source>
        <dbReference type="Proteomes" id="UP001500713"/>
    </source>
</evidence>
<gene>
    <name evidence="2" type="ORF">GCM10009096_06430</name>
</gene>
<comment type="caution">
    <text evidence="2">The sequence shown here is derived from an EMBL/GenBank/DDBJ whole genome shotgun (WGS) entry which is preliminary data.</text>
</comment>
<proteinExistence type="predicted"/>
<sequence length="123" mass="13282">MDDEVIALVKSGMKLKCGHCGQGKLFRGYLKFHDNCPNCDQDLTVADTADGPAFFVGFFTMIVFAPIILVLVQSVETILAKILAFFAGVLVSSLVCLVLLPPVKAILLNLQINYDSGEGTTDK</sequence>
<evidence type="ECO:0000313" key="2">
    <source>
        <dbReference type="EMBL" id="GAA0468271.1"/>
    </source>
</evidence>
<accession>A0ABP3JZY6</accession>
<keyword evidence="3" id="KW-1185">Reference proteome</keyword>
<evidence type="ECO:0000256" key="1">
    <source>
        <dbReference type="SAM" id="Phobius"/>
    </source>
</evidence>
<name>A0ABP3JZY6_9SPHN</name>
<dbReference type="InterPro" id="IPR009325">
    <property type="entry name" value="DUF983"/>
</dbReference>
<organism evidence="2 3">
    <name type="scientific">Parasphingorhabdus litoris</name>
    <dbReference type="NCBI Taxonomy" id="394733"/>
    <lineage>
        <taxon>Bacteria</taxon>
        <taxon>Pseudomonadati</taxon>
        <taxon>Pseudomonadota</taxon>
        <taxon>Alphaproteobacteria</taxon>
        <taxon>Sphingomonadales</taxon>
        <taxon>Sphingomonadaceae</taxon>
        <taxon>Parasphingorhabdus</taxon>
    </lineage>
</organism>